<protein>
    <recommendedName>
        <fullName evidence="4">Zn(2)-C6 fungal-type domain-containing protein</fullName>
    </recommendedName>
</protein>
<reference evidence="7" key="3">
    <citation type="submission" date="2025-04" db="UniProtKB">
        <authorList>
            <consortium name="RefSeq"/>
        </authorList>
    </citation>
    <scope>IDENTIFICATION</scope>
    <source>
        <strain evidence="7">CBS 304.34</strain>
    </source>
</reference>
<keyword evidence="1" id="KW-0479">Metal-binding</keyword>
<evidence type="ECO:0000313" key="6">
    <source>
        <dbReference type="Proteomes" id="UP000504636"/>
    </source>
</evidence>
<dbReference type="SMART" id="SM00906">
    <property type="entry name" value="Fungal_trans"/>
    <property type="match status" value="1"/>
</dbReference>
<dbReference type="AlphaFoldDB" id="A0A6A6Y0C8"/>
<dbReference type="GO" id="GO:0003677">
    <property type="term" value="F:DNA binding"/>
    <property type="evidence" value="ECO:0007669"/>
    <property type="project" value="InterPro"/>
</dbReference>
<dbReference type="CDD" id="cd00067">
    <property type="entry name" value="GAL4"/>
    <property type="match status" value="1"/>
</dbReference>
<dbReference type="InterPro" id="IPR001138">
    <property type="entry name" value="Zn2Cys6_DnaBD"/>
</dbReference>
<dbReference type="InterPro" id="IPR036864">
    <property type="entry name" value="Zn2-C6_fun-type_DNA-bd_sf"/>
</dbReference>
<dbReference type="GO" id="GO:0016831">
    <property type="term" value="F:carboxy-lyase activity"/>
    <property type="evidence" value="ECO:0007669"/>
    <property type="project" value="TreeGrafter"/>
</dbReference>
<organism evidence="5">
    <name type="scientific">Mytilinidion resinicola</name>
    <dbReference type="NCBI Taxonomy" id="574789"/>
    <lineage>
        <taxon>Eukaryota</taxon>
        <taxon>Fungi</taxon>
        <taxon>Dikarya</taxon>
        <taxon>Ascomycota</taxon>
        <taxon>Pezizomycotina</taxon>
        <taxon>Dothideomycetes</taxon>
        <taxon>Pleosporomycetidae</taxon>
        <taxon>Mytilinidiales</taxon>
        <taxon>Mytilinidiaceae</taxon>
        <taxon>Mytilinidion</taxon>
    </lineage>
</organism>
<dbReference type="SMART" id="SM00066">
    <property type="entry name" value="GAL4"/>
    <property type="match status" value="1"/>
</dbReference>
<dbReference type="PROSITE" id="PS50048">
    <property type="entry name" value="ZN2_CY6_FUNGAL_2"/>
    <property type="match status" value="1"/>
</dbReference>
<reference evidence="5 7" key="1">
    <citation type="journal article" date="2020" name="Stud. Mycol.">
        <title>101 Dothideomycetes genomes: a test case for predicting lifestyles and emergence of pathogens.</title>
        <authorList>
            <person name="Haridas S."/>
            <person name="Albert R."/>
            <person name="Binder M."/>
            <person name="Bloem J."/>
            <person name="Labutti K."/>
            <person name="Salamov A."/>
            <person name="Andreopoulos B."/>
            <person name="Baker S."/>
            <person name="Barry K."/>
            <person name="Bills G."/>
            <person name="Bluhm B."/>
            <person name="Cannon C."/>
            <person name="Castanera R."/>
            <person name="Culley D."/>
            <person name="Daum C."/>
            <person name="Ezra D."/>
            <person name="Gonzalez J."/>
            <person name="Henrissat B."/>
            <person name="Kuo A."/>
            <person name="Liang C."/>
            <person name="Lipzen A."/>
            <person name="Lutzoni F."/>
            <person name="Magnuson J."/>
            <person name="Mondo S."/>
            <person name="Nolan M."/>
            <person name="Ohm R."/>
            <person name="Pangilinan J."/>
            <person name="Park H.-J."/>
            <person name="Ramirez L."/>
            <person name="Alfaro M."/>
            <person name="Sun H."/>
            <person name="Tritt A."/>
            <person name="Yoshinaga Y."/>
            <person name="Zwiers L.-H."/>
            <person name="Turgeon B."/>
            <person name="Goodwin S."/>
            <person name="Spatafora J."/>
            <person name="Crous P."/>
            <person name="Grigoriev I."/>
        </authorList>
    </citation>
    <scope>NUCLEOTIDE SEQUENCE</scope>
    <source>
        <strain evidence="5 7">CBS 304.34</strain>
    </source>
</reference>
<keyword evidence="6" id="KW-1185">Reference proteome</keyword>
<gene>
    <name evidence="5 7" type="ORF">BDZ99DRAFT_552302</name>
</gene>
<feature type="compositionally biased region" description="Polar residues" evidence="3">
    <location>
        <begin position="1"/>
        <end position="16"/>
    </location>
</feature>
<sequence length="732" mass="80647">MDMDNNSPPASISFPQDTPPRADVDEILRRKRKAREYKACYPCRQRKVKCDQNVPCKTCIDREHAELCTYHPPAEIHPPAKRISMGVGAGVGVGHNNNDFSNGMVHIHGGTVTLPREDWDRICAKLQSAEKSLSDLKNSINNVSEIPLNGASNGYSPGTMTNTPLAANAPLDNEQRHVRTQGIHTQNDLTGQTIHIGPSSVPALVMALGRGETQWPGVQDLLGKKSILPVFGLDNESATYPFVDLWGLPHGSLARANELANALPTDSECLSFFRCYRETAHIVYPAVADIEQFESDILLFLINRASAQSSSDGPTGVTEETIYGKSLQWIGLLFAILASGCQCSGLPRKERELTSQVYVCCSFECLRFTNFLSHATLENIQTMLILGNVISNNMNAGVAWSLMGLTVRLSQTLGLHRVCPPSVAPQVKAVRSKVWWALLWQDSLLSISYDRASSTTTIDHTVPLSQTSTPGTRTYVECMYRLCKVGLDIVRERQQPQNSNDALMRITEHRNQLQDIMFDAADYLKDSRRCRSMRDQLEHWALYLHVSYITSELCRPAISPSTAAFDLSKTLRKTCIDSLANTVEAFLGLQNMTPFATRSWASVHRSLSSALLLGIIGESSRNERAKTLLMNLVSVLGELSSSVDPAELSAPITRSVAALQRLITIQQSPRAPRSTTSQSSPSTTNYTLEDLNGALNFDDTSFMTQSPIIGLDMEASPYALMDSIIWGAKKTP</sequence>
<dbReference type="PROSITE" id="PS00463">
    <property type="entry name" value="ZN2_CY6_FUNGAL_1"/>
    <property type="match status" value="1"/>
</dbReference>
<feature type="region of interest" description="Disordered" evidence="3">
    <location>
        <begin position="1"/>
        <end position="23"/>
    </location>
</feature>
<dbReference type="Pfam" id="PF04082">
    <property type="entry name" value="Fungal_trans"/>
    <property type="match status" value="1"/>
</dbReference>
<evidence type="ECO:0000313" key="7">
    <source>
        <dbReference type="RefSeq" id="XP_033568937.1"/>
    </source>
</evidence>
<dbReference type="GO" id="GO:0006351">
    <property type="term" value="P:DNA-templated transcription"/>
    <property type="evidence" value="ECO:0007669"/>
    <property type="project" value="InterPro"/>
</dbReference>
<dbReference type="Pfam" id="PF00172">
    <property type="entry name" value="Zn_clus"/>
    <property type="match status" value="1"/>
</dbReference>
<accession>A0A6A6Y0C8</accession>
<feature type="domain" description="Zn(2)-C6 fungal-type" evidence="4">
    <location>
        <begin position="39"/>
        <end position="70"/>
    </location>
</feature>
<dbReference type="Gene3D" id="4.10.240.10">
    <property type="entry name" value="Zn(2)-C6 fungal-type DNA-binding domain"/>
    <property type="match status" value="1"/>
</dbReference>
<dbReference type="PANTHER" id="PTHR43374:SF1">
    <property type="entry name" value="FLAVIN PRENYLTRANSFERASE PAD1, MITOCHONDRIAL"/>
    <property type="match status" value="1"/>
</dbReference>
<dbReference type="EMBL" id="MU003726">
    <property type="protein sequence ID" value="KAF2801973.1"/>
    <property type="molecule type" value="Genomic_DNA"/>
</dbReference>
<dbReference type="InterPro" id="IPR007219">
    <property type="entry name" value="XnlR_reg_dom"/>
</dbReference>
<evidence type="ECO:0000259" key="4">
    <source>
        <dbReference type="PROSITE" id="PS50048"/>
    </source>
</evidence>
<proteinExistence type="predicted"/>
<dbReference type="RefSeq" id="XP_033568937.1">
    <property type="nucleotide sequence ID" value="XM_033727052.1"/>
</dbReference>
<evidence type="ECO:0000313" key="5">
    <source>
        <dbReference type="EMBL" id="KAF2801973.1"/>
    </source>
</evidence>
<dbReference type="CDD" id="cd12148">
    <property type="entry name" value="fungal_TF_MHR"/>
    <property type="match status" value="1"/>
</dbReference>
<dbReference type="InterPro" id="IPR004507">
    <property type="entry name" value="UbiX-like"/>
</dbReference>
<dbReference type="GO" id="GO:0000981">
    <property type="term" value="F:DNA-binding transcription factor activity, RNA polymerase II-specific"/>
    <property type="evidence" value="ECO:0007669"/>
    <property type="project" value="InterPro"/>
</dbReference>
<dbReference type="GeneID" id="54467945"/>
<dbReference type="GO" id="GO:0008270">
    <property type="term" value="F:zinc ion binding"/>
    <property type="evidence" value="ECO:0007669"/>
    <property type="project" value="InterPro"/>
</dbReference>
<evidence type="ECO:0000256" key="2">
    <source>
        <dbReference type="ARBA" id="ARBA00023242"/>
    </source>
</evidence>
<evidence type="ECO:0000256" key="1">
    <source>
        <dbReference type="ARBA" id="ARBA00022723"/>
    </source>
</evidence>
<dbReference type="PANTHER" id="PTHR43374">
    <property type="entry name" value="FLAVIN PRENYLTRANSFERASE"/>
    <property type="match status" value="1"/>
</dbReference>
<dbReference type="SUPFAM" id="SSF57701">
    <property type="entry name" value="Zn2/Cys6 DNA-binding domain"/>
    <property type="match status" value="1"/>
</dbReference>
<reference evidence="7" key="2">
    <citation type="submission" date="2020-04" db="EMBL/GenBank/DDBJ databases">
        <authorList>
            <consortium name="NCBI Genome Project"/>
        </authorList>
    </citation>
    <scope>NUCLEOTIDE SEQUENCE</scope>
    <source>
        <strain evidence="7">CBS 304.34</strain>
    </source>
</reference>
<keyword evidence="2" id="KW-0539">Nucleus</keyword>
<dbReference type="Proteomes" id="UP000504636">
    <property type="component" value="Unplaced"/>
</dbReference>
<dbReference type="OrthoDB" id="1747771at2759"/>
<evidence type="ECO:0000256" key="3">
    <source>
        <dbReference type="SAM" id="MobiDB-lite"/>
    </source>
</evidence>
<name>A0A6A6Y0C8_9PEZI</name>